<keyword evidence="6" id="KW-0472">Membrane</keyword>
<dbReference type="GO" id="GO:0017056">
    <property type="term" value="F:structural constituent of nuclear pore"/>
    <property type="evidence" value="ECO:0007669"/>
    <property type="project" value="InterPro"/>
</dbReference>
<feature type="region of interest" description="Disordered" evidence="5">
    <location>
        <begin position="384"/>
        <end position="406"/>
    </location>
</feature>
<name>A0A2T0FHT1_9ASCO</name>
<evidence type="ECO:0000256" key="4">
    <source>
        <dbReference type="ARBA" id="ARBA00023242"/>
    </source>
</evidence>
<evidence type="ECO:0000256" key="5">
    <source>
        <dbReference type="SAM" id="MobiDB-lite"/>
    </source>
</evidence>
<dbReference type="GO" id="GO:0000972">
    <property type="term" value="P:transcription-dependent tethering of RNA polymerase II gene DNA at nuclear periphery"/>
    <property type="evidence" value="ECO:0007669"/>
    <property type="project" value="TreeGrafter"/>
</dbReference>
<evidence type="ECO:0000256" key="2">
    <source>
        <dbReference type="ARBA" id="ARBA00007373"/>
    </source>
</evidence>
<dbReference type="Gene3D" id="1.20.58.1780">
    <property type="match status" value="1"/>
</dbReference>
<dbReference type="GeneID" id="36515894"/>
<dbReference type="InterPro" id="IPR004870">
    <property type="entry name" value="Nucleoporin_Nup155"/>
</dbReference>
<gene>
    <name evidence="9" type="ORF">B9G98_02146</name>
</gene>
<dbReference type="Pfam" id="PF08801">
    <property type="entry name" value="Nucleoporin_N"/>
    <property type="match status" value="1"/>
</dbReference>
<dbReference type="PANTHER" id="PTHR10350">
    <property type="entry name" value="NUCLEAR PORE COMPLEX PROTEIN NUP155"/>
    <property type="match status" value="1"/>
</dbReference>
<evidence type="ECO:0000256" key="6">
    <source>
        <dbReference type="SAM" id="Phobius"/>
    </source>
</evidence>
<dbReference type="GO" id="GO:0006405">
    <property type="term" value="P:RNA export from nucleus"/>
    <property type="evidence" value="ECO:0007669"/>
    <property type="project" value="TreeGrafter"/>
</dbReference>
<comment type="caution">
    <text evidence="9">The sequence shown here is derived from an EMBL/GenBank/DDBJ whole genome shotgun (WGS) entry which is preliminary data.</text>
</comment>
<dbReference type="InterPro" id="IPR014908">
    <property type="entry name" value="Nucleoporin_Nup133/Nup155_N"/>
</dbReference>
<keyword evidence="6" id="KW-1133">Transmembrane helix</keyword>
<evidence type="ECO:0000313" key="9">
    <source>
        <dbReference type="EMBL" id="PRT54526.1"/>
    </source>
</evidence>
<evidence type="ECO:0000256" key="3">
    <source>
        <dbReference type="ARBA" id="ARBA00022448"/>
    </source>
</evidence>
<dbReference type="Gene3D" id="1.25.40.440">
    <property type="entry name" value="Nucleoporin, helical domain, central subdomain"/>
    <property type="match status" value="1"/>
</dbReference>
<reference evidence="9 10" key="1">
    <citation type="submission" date="2017-04" db="EMBL/GenBank/DDBJ databases">
        <title>Genome sequencing of [Candida] sorbophila.</title>
        <authorList>
            <person name="Ahn J.O."/>
        </authorList>
    </citation>
    <scope>NUCLEOTIDE SEQUENCE [LARGE SCALE GENOMIC DNA]</scope>
    <source>
        <strain evidence="9 10">DS02</strain>
    </source>
</reference>
<evidence type="ECO:0000256" key="1">
    <source>
        <dbReference type="ARBA" id="ARBA00004123"/>
    </source>
</evidence>
<dbReference type="InterPro" id="IPR007187">
    <property type="entry name" value="Nucleoporin_Nup133/Nup155_C"/>
</dbReference>
<sequence>MAKYAKEPELGLVKLADLQRPALELASRFIDESRRRDENYPDLDLVVSSKAEGKPLVADLRACQQNAATLPFSYTSQTLPGELYSLISSPNAQYNMGVFAPINRVWVAQGKRLFFWAYGTGNAETVQNFDEMPANIVSVDLVPPRKDVFIETVNWLLLISTAEHMYFYALSTTDNDLQVFDTGLSVPLGTGAPLVKADPSTGRIFFAGANTGTSLWEAYYSNTESWLRNKTGKVCHSGQGLPMLSSVFGTPAPKPGAEKTIDMQIDESRSLIYTLSSKSTVRIYSFRGASGGVSYEQKYTIAQVQHHLNVSAQLNSDKPPGQPVEPIKDLQLVSISVIPRQQSSFARLVAVTATGHRVYFRCDNFARDPTRTFQAVYYKRGPDLPVKPQPAPPAANGQASTPAVASAPPLTPAPAPTPVTIPVDAPSRVIDGTTLVVGANETLYLHTIDATRVFHHVDIESRPVFAELAAKLKIDGPLYHVSMTSPSAAQRTRDHRGFDNPCAQQYTERPQQLVILTTKAIYTIRQRSFYERMEESVLPAYGPVEVCCAALATATRPSSFVTKQQREQAVAVFFRFGGLPVFQKNFEAARNPLIADPKAAIGREARERPSEPSGPQQLSILLSALVDGLAVYTERLLLPLWAKKIVGVGVDQSISISVSREILETAHSDLTGLTSLLQNNRAFSDGMGSRPAYAQQLYVGDVSVLSQAEHTSLNALSQLVKSCQQGIAFLLLILSESSNTPKGLATLLGYFSATNLEKFKVMTFRDFFGEAKNSDVTRELVSCLVNFVINRGDSVESVAQTLQERCESYCSANDVLVYRALEYLHAAKNIPPTTKGADSDARMRNLYQSVALFKRAAATVQLDTLKDVVSEYIQFGFYSGAVEVILAVAAGVDPSNAALSYVREGKPANDVREAVYRQKHEFYQLVFDVLSKADAASEQVTQRIIVENKDEVFHFAFYDWLLASNQADRIAGLTSPFVLPWLQSSASRNLEVAELLWKYHQKNGDLLAAADVLLELARGELPVAMSQRVEFLSRAMGYCSCTFPPGMRQQVAKLSTMVQSYLQIAMIQSDILIEVEKDSHLGPAVKEQAITALNQKLLSITELFNDYADPLGYYAICLAIFDVADFRDPVEVRRAWQNLLDRTRMNDEIEQNMHYSHVGTLVTNLGRRYLHSEFVFPVDELVPMLEQYAFEHTPGSPRGWAALAFVNAGVSCAVVYGFLMALLKQGNYPFNYEDAARVLANDIDYLIEEWTARDQWEVSRVVTEDDRALIRKHLV</sequence>
<feature type="compositionally biased region" description="Low complexity" evidence="5">
    <location>
        <begin position="394"/>
        <end position="406"/>
    </location>
</feature>
<organism evidence="9 10">
    <name type="scientific">Wickerhamiella sorbophila</name>
    <dbReference type="NCBI Taxonomy" id="45607"/>
    <lineage>
        <taxon>Eukaryota</taxon>
        <taxon>Fungi</taxon>
        <taxon>Dikarya</taxon>
        <taxon>Ascomycota</taxon>
        <taxon>Saccharomycotina</taxon>
        <taxon>Dipodascomycetes</taxon>
        <taxon>Dipodascales</taxon>
        <taxon>Trichomonascaceae</taxon>
        <taxon>Wickerhamiella</taxon>
    </lineage>
</organism>
<feature type="domain" description="Nucleoporin Nup133/Nup155-like C-terminal" evidence="7">
    <location>
        <begin position="623"/>
        <end position="1256"/>
    </location>
</feature>
<comment type="similarity">
    <text evidence="2">Belongs to the non-repetitive/WGA-negative nucleoporin family.</text>
</comment>
<protein>
    <recommendedName>
        <fullName evidence="11">Nucleoporin</fullName>
    </recommendedName>
</protein>
<dbReference type="GO" id="GO:0044611">
    <property type="term" value="C:nuclear pore inner ring"/>
    <property type="evidence" value="ECO:0007669"/>
    <property type="project" value="TreeGrafter"/>
</dbReference>
<dbReference type="PANTHER" id="PTHR10350:SF6">
    <property type="entry name" value="NUCLEAR PORE COMPLEX PROTEIN NUP155"/>
    <property type="match status" value="1"/>
</dbReference>
<evidence type="ECO:0000259" key="8">
    <source>
        <dbReference type="Pfam" id="PF08801"/>
    </source>
</evidence>
<keyword evidence="3" id="KW-0813">Transport</keyword>
<dbReference type="Gene3D" id="1.25.40.450">
    <property type="entry name" value="Nucleoporin, helical domain, N-terminal subdomain"/>
    <property type="match status" value="1"/>
</dbReference>
<dbReference type="InterPro" id="IPR042537">
    <property type="entry name" value="Nucleoporin_Nup155_C_2"/>
</dbReference>
<keyword evidence="6" id="KW-0812">Transmembrane</keyword>
<comment type="subcellular location">
    <subcellularLocation>
        <location evidence="1">Nucleus</location>
    </subcellularLocation>
</comment>
<dbReference type="RefSeq" id="XP_024664471.1">
    <property type="nucleotide sequence ID" value="XM_024808703.1"/>
</dbReference>
<evidence type="ECO:0000313" key="10">
    <source>
        <dbReference type="Proteomes" id="UP000238350"/>
    </source>
</evidence>
<feature type="transmembrane region" description="Helical" evidence="6">
    <location>
        <begin position="1200"/>
        <end position="1223"/>
    </location>
</feature>
<dbReference type="GO" id="GO:0006606">
    <property type="term" value="P:protein import into nucleus"/>
    <property type="evidence" value="ECO:0007669"/>
    <property type="project" value="TreeGrafter"/>
</dbReference>
<dbReference type="AlphaFoldDB" id="A0A2T0FHT1"/>
<dbReference type="Gene3D" id="1.20.120.1880">
    <property type="entry name" value="Nucleoporin, helical C-terminal domain"/>
    <property type="match status" value="1"/>
</dbReference>
<dbReference type="InterPro" id="IPR042538">
    <property type="entry name" value="Nucleoporin_Nup155_C_3"/>
</dbReference>
<dbReference type="GO" id="GO:0036228">
    <property type="term" value="P:protein localization to nuclear inner membrane"/>
    <property type="evidence" value="ECO:0007669"/>
    <property type="project" value="TreeGrafter"/>
</dbReference>
<keyword evidence="10" id="KW-1185">Reference proteome</keyword>
<dbReference type="EMBL" id="NDIQ01000021">
    <property type="protein sequence ID" value="PRT54526.1"/>
    <property type="molecule type" value="Genomic_DNA"/>
</dbReference>
<dbReference type="InterPro" id="IPR042533">
    <property type="entry name" value="Nucleoporin_Nup155_C_1"/>
</dbReference>
<dbReference type="Proteomes" id="UP000238350">
    <property type="component" value="Unassembled WGS sequence"/>
</dbReference>
<keyword evidence="4" id="KW-0539">Nucleus</keyword>
<evidence type="ECO:0008006" key="11">
    <source>
        <dbReference type="Google" id="ProtNLM"/>
    </source>
</evidence>
<dbReference type="Pfam" id="PF03177">
    <property type="entry name" value="Nucleoporin_C"/>
    <property type="match status" value="1"/>
</dbReference>
<proteinExistence type="inferred from homology"/>
<feature type="domain" description="Nucleoporin Nup133/Nup155-like N-terminal" evidence="8">
    <location>
        <begin position="77"/>
        <end position="519"/>
    </location>
</feature>
<evidence type="ECO:0000259" key="7">
    <source>
        <dbReference type="Pfam" id="PF03177"/>
    </source>
</evidence>
<dbReference type="STRING" id="45607.A0A2T0FHT1"/>
<accession>A0A2T0FHT1</accession>
<dbReference type="OrthoDB" id="338970at2759"/>